<evidence type="ECO:0000313" key="2">
    <source>
        <dbReference type="EMBL" id="OMJ79879.1"/>
    </source>
</evidence>
<organism evidence="2 3">
    <name type="scientific">Stentor coeruleus</name>
    <dbReference type="NCBI Taxonomy" id="5963"/>
    <lineage>
        <taxon>Eukaryota</taxon>
        <taxon>Sar</taxon>
        <taxon>Alveolata</taxon>
        <taxon>Ciliophora</taxon>
        <taxon>Postciliodesmatophora</taxon>
        <taxon>Heterotrichea</taxon>
        <taxon>Heterotrichida</taxon>
        <taxon>Stentoridae</taxon>
        <taxon>Stentor</taxon>
    </lineage>
</organism>
<reference evidence="2 3" key="1">
    <citation type="submission" date="2016-11" db="EMBL/GenBank/DDBJ databases">
        <title>The macronuclear genome of Stentor coeruleus: a giant cell with tiny introns.</title>
        <authorList>
            <person name="Slabodnick M."/>
            <person name="Ruby J.G."/>
            <person name="Reiff S.B."/>
            <person name="Swart E.C."/>
            <person name="Gosai S."/>
            <person name="Prabakaran S."/>
            <person name="Witkowska E."/>
            <person name="Larue G.E."/>
            <person name="Fisher S."/>
            <person name="Freeman R.M."/>
            <person name="Gunawardena J."/>
            <person name="Chu W."/>
            <person name="Stover N.A."/>
            <person name="Gregory B.D."/>
            <person name="Nowacki M."/>
            <person name="Derisi J."/>
            <person name="Roy S.W."/>
            <person name="Marshall W.F."/>
            <person name="Sood P."/>
        </authorList>
    </citation>
    <scope>NUCLEOTIDE SEQUENCE [LARGE SCALE GENOMIC DNA]</scope>
    <source>
        <strain evidence="2">WM001</strain>
    </source>
</reference>
<gene>
    <name evidence="2" type="ORF">SteCoe_20025</name>
</gene>
<feature type="coiled-coil region" evidence="1">
    <location>
        <begin position="53"/>
        <end position="112"/>
    </location>
</feature>
<comment type="caution">
    <text evidence="2">The sequence shown here is derived from an EMBL/GenBank/DDBJ whole genome shotgun (WGS) entry which is preliminary data.</text>
</comment>
<dbReference type="EMBL" id="MPUH01000450">
    <property type="protein sequence ID" value="OMJ79879.1"/>
    <property type="molecule type" value="Genomic_DNA"/>
</dbReference>
<accession>A0A1R2BST0</accession>
<sequence length="164" mass="19299">MNHFRGESFGAPIVTELVEDDYLETLLAHYKSCLILEKSGKNPEALLQHVRSIEREISLLDNWNSQLEELLEIKDLEIDRLNDDIKDLDEDLKEIDCTKHELESRCEYLQQQKVIKDKIIQKQEFMIKSKEPVQSFGRNITPVRSEKRLMPKTARNRYESPTLV</sequence>
<evidence type="ECO:0000313" key="3">
    <source>
        <dbReference type="Proteomes" id="UP000187209"/>
    </source>
</evidence>
<dbReference type="Proteomes" id="UP000187209">
    <property type="component" value="Unassembled WGS sequence"/>
</dbReference>
<evidence type="ECO:0000256" key="1">
    <source>
        <dbReference type="SAM" id="Coils"/>
    </source>
</evidence>
<keyword evidence="3" id="KW-1185">Reference proteome</keyword>
<dbReference type="AlphaFoldDB" id="A0A1R2BST0"/>
<keyword evidence="1" id="KW-0175">Coiled coil</keyword>
<proteinExistence type="predicted"/>
<protein>
    <submittedName>
        <fullName evidence="2">Uncharacterized protein</fullName>
    </submittedName>
</protein>
<name>A0A1R2BST0_9CILI</name>